<evidence type="ECO:0000256" key="1">
    <source>
        <dbReference type="SAM" id="Phobius"/>
    </source>
</evidence>
<protein>
    <submittedName>
        <fullName evidence="2">Uncharacterized protein</fullName>
    </submittedName>
</protein>
<evidence type="ECO:0000313" key="2">
    <source>
        <dbReference type="EMBL" id="SUG52975.1"/>
    </source>
</evidence>
<sequence>MKLMDVVSNFIERIPRRLIWALGMFSVALIITFFKPDTPAPVSEQKTECRDISRHQGELPESCIENLKEK</sequence>
<dbReference type="EMBL" id="UGXH01000001">
    <property type="protein sequence ID" value="SUG52975.1"/>
    <property type="molecule type" value="Genomic_DNA"/>
</dbReference>
<feature type="transmembrane region" description="Helical" evidence="1">
    <location>
        <begin position="18"/>
        <end position="34"/>
    </location>
</feature>
<reference evidence="2 3" key="1">
    <citation type="submission" date="2018-06" db="EMBL/GenBank/DDBJ databases">
        <authorList>
            <consortium name="Pathogen Informatics"/>
            <person name="Doyle S."/>
        </authorList>
    </citation>
    <scope>NUCLEOTIDE SEQUENCE [LARGE SCALE GENOMIC DNA]</scope>
    <source>
        <strain evidence="2 3">NCTC10060</strain>
    </source>
</reference>
<dbReference type="Proteomes" id="UP000254633">
    <property type="component" value="Unassembled WGS sequence"/>
</dbReference>
<proteinExistence type="predicted"/>
<keyword evidence="1" id="KW-0812">Transmembrane</keyword>
<evidence type="ECO:0000313" key="3">
    <source>
        <dbReference type="Proteomes" id="UP000254633"/>
    </source>
</evidence>
<gene>
    <name evidence="2" type="ORF">NCTC10060_00002</name>
</gene>
<name>A0A379TTI2_SALDZ</name>
<organism evidence="2 3">
    <name type="scientific">Salmonella diarizonae</name>
    <dbReference type="NCBI Taxonomy" id="59204"/>
    <lineage>
        <taxon>Bacteria</taxon>
        <taxon>Pseudomonadati</taxon>
        <taxon>Pseudomonadota</taxon>
        <taxon>Gammaproteobacteria</taxon>
        <taxon>Enterobacterales</taxon>
        <taxon>Enterobacteriaceae</taxon>
        <taxon>Salmonella</taxon>
    </lineage>
</organism>
<dbReference type="AlphaFoldDB" id="A0A379TTI2"/>
<keyword evidence="1" id="KW-1133">Transmembrane helix</keyword>
<dbReference type="RefSeq" id="WP_000772401.1">
    <property type="nucleotide sequence ID" value="NZ_DACWWF010000017.1"/>
</dbReference>
<accession>A0A379TTI2</accession>
<keyword evidence="1" id="KW-0472">Membrane</keyword>